<dbReference type="HOGENOM" id="CLU_2633971_0_0_5"/>
<protein>
    <submittedName>
        <fullName evidence="1">Uncharacterized protein</fullName>
    </submittedName>
</protein>
<name>E8THM6_MESCW</name>
<organism evidence="1 2">
    <name type="scientific">Mesorhizobium ciceri biovar biserrulae (strain HAMBI 2942 / LMG 23838 / WSM1271)</name>
    <dbReference type="NCBI Taxonomy" id="765698"/>
    <lineage>
        <taxon>Bacteria</taxon>
        <taxon>Pseudomonadati</taxon>
        <taxon>Pseudomonadota</taxon>
        <taxon>Alphaproteobacteria</taxon>
        <taxon>Hyphomicrobiales</taxon>
        <taxon>Phyllobacteriaceae</taxon>
        <taxon>Mesorhizobium</taxon>
    </lineage>
</organism>
<dbReference type="KEGG" id="mci:Mesci_5732"/>
<evidence type="ECO:0000313" key="2">
    <source>
        <dbReference type="Proteomes" id="UP000007471"/>
    </source>
</evidence>
<reference evidence="2" key="1">
    <citation type="submission" date="2011-01" db="EMBL/GenBank/DDBJ databases">
        <title>Complete sequence of chromosome of Mesorhizobium ciceri bv. biserrulae WSM1271.</title>
        <authorList>
            <person name="Lucas S."/>
            <person name="Copeland A."/>
            <person name="Lapidus A."/>
            <person name="Cheng J.-F."/>
            <person name="Goodwin L."/>
            <person name="Pitluck S."/>
            <person name="Teshima H."/>
            <person name="Detter J.C."/>
            <person name="Han C."/>
            <person name="Tapia R."/>
            <person name="Land M."/>
            <person name="Hauser L."/>
            <person name="Kyrpides N."/>
            <person name="Ivanova N."/>
            <person name="Nandasena K."/>
            <person name="Reeve W.G."/>
            <person name="Howieson J.G."/>
            <person name="O'Hara G."/>
            <person name="Tiwari R.P."/>
            <person name="Woyke T."/>
        </authorList>
    </citation>
    <scope>NUCLEOTIDE SEQUENCE [LARGE SCALE GENOMIC DNA]</scope>
    <source>
        <strain evidence="2">HAMBI 2942 / LMG 23838 / WSM1271</strain>
    </source>
</reference>
<sequence length="77" mass="8645">MKAYGLRIAFAPQLTATILEIANQFLFFGIDRDGRLVAIPEPSDLRVDVFKLPITVRMGRALPRLLVSMKAEAEFPQ</sequence>
<dbReference type="EMBL" id="CP002447">
    <property type="protein sequence ID" value="ADV14788.1"/>
    <property type="molecule type" value="Genomic_DNA"/>
</dbReference>
<dbReference type="AlphaFoldDB" id="E8THM6"/>
<evidence type="ECO:0000313" key="1">
    <source>
        <dbReference type="EMBL" id="ADV14788.1"/>
    </source>
</evidence>
<accession>E8THM6</accession>
<gene>
    <name evidence="1" type="ordered locus">Mesci_5732</name>
</gene>
<dbReference type="Proteomes" id="UP000007471">
    <property type="component" value="Chromosome"/>
</dbReference>
<proteinExistence type="predicted"/>